<gene>
    <name evidence="4" type="ORF">SISNIDRAFT_487667</name>
</gene>
<evidence type="ECO:0000256" key="2">
    <source>
        <dbReference type="SAM" id="SignalP"/>
    </source>
</evidence>
<name>A0A164SCN6_9AGAM</name>
<reference evidence="4 5" key="1">
    <citation type="journal article" date="2016" name="Mol. Biol. Evol.">
        <title>Comparative Genomics of Early-Diverging Mushroom-Forming Fungi Provides Insights into the Origins of Lignocellulose Decay Capabilities.</title>
        <authorList>
            <person name="Nagy L.G."/>
            <person name="Riley R."/>
            <person name="Tritt A."/>
            <person name="Adam C."/>
            <person name="Daum C."/>
            <person name="Floudas D."/>
            <person name="Sun H."/>
            <person name="Yadav J.S."/>
            <person name="Pangilinan J."/>
            <person name="Larsson K.H."/>
            <person name="Matsuura K."/>
            <person name="Barry K."/>
            <person name="Labutti K."/>
            <person name="Kuo R."/>
            <person name="Ohm R.A."/>
            <person name="Bhattacharya S.S."/>
            <person name="Shirouzu T."/>
            <person name="Yoshinaga Y."/>
            <person name="Martin F.M."/>
            <person name="Grigoriev I.V."/>
            <person name="Hibbett D.S."/>
        </authorList>
    </citation>
    <scope>NUCLEOTIDE SEQUENCE [LARGE SCALE GENOMIC DNA]</scope>
    <source>
        <strain evidence="4 5">HHB9708</strain>
    </source>
</reference>
<feature type="chain" id="PRO_5007853046" description="CBM1 domain-containing protein" evidence="2">
    <location>
        <begin position="24"/>
        <end position="96"/>
    </location>
</feature>
<proteinExistence type="predicted"/>
<dbReference type="GO" id="GO:0005576">
    <property type="term" value="C:extracellular region"/>
    <property type="evidence" value="ECO:0007669"/>
    <property type="project" value="InterPro"/>
</dbReference>
<organism evidence="4 5">
    <name type="scientific">Sistotremastrum niveocremeum HHB9708</name>
    <dbReference type="NCBI Taxonomy" id="1314777"/>
    <lineage>
        <taxon>Eukaryota</taxon>
        <taxon>Fungi</taxon>
        <taxon>Dikarya</taxon>
        <taxon>Basidiomycota</taxon>
        <taxon>Agaricomycotina</taxon>
        <taxon>Agaricomycetes</taxon>
        <taxon>Sistotremastrales</taxon>
        <taxon>Sistotremastraceae</taxon>
        <taxon>Sertulicium</taxon>
        <taxon>Sertulicium niveocremeum</taxon>
    </lineage>
</organism>
<keyword evidence="5" id="KW-1185">Reference proteome</keyword>
<dbReference type="PROSITE" id="PS51164">
    <property type="entry name" value="CBM1_2"/>
    <property type="match status" value="1"/>
</dbReference>
<dbReference type="SMART" id="SM00236">
    <property type="entry name" value="fCBD"/>
    <property type="match status" value="1"/>
</dbReference>
<dbReference type="Pfam" id="PF00734">
    <property type="entry name" value="CBM_1"/>
    <property type="match status" value="1"/>
</dbReference>
<protein>
    <recommendedName>
        <fullName evidence="3">CBM1 domain-containing protein</fullName>
    </recommendedName>
</protein>
<dbReference type="GO" id="GO:0005975">
    <property type="term" value="P:carbohydrate metabolic process"/>
    <property type="evidence" value="ECO:0007669"/>
    <property type="project" value="InterPro"/>
</dbReference>
<evidence type="ECO:0000313" key="4">
    <source>
        <dbReference type="EMBL" id="KZS91348.1"/>
    </source>
</evidence>
<dbReference type="GO" id="GO:0030248">
    <property type="term" value="F:cellulose binding"/>
    <property type="evidence" value="ECO:0007669"/>
    <property type="project" value="InterPro"/>
</dbReference>
<evidence type="ECO:0000313" key="5">
    <source>
        <dbReference type="Proteomes" id="UP000076722"/>
    </source>
</evidence>
<dbReference type="Proteomes" id="UP000076722">
    <property type="component" value="Unassembled WGS sequence"/>
</dbReference>
<dbReference type="InterPro" id="IPR000254">
    <property type="entry name" value="CBD"/>
</dbReference>
<sequence>MLSSSRTCSVMILGLMIFESVVADDTPTPTITSPPTISSTHSASTANESGYGIQSHWGQCGGLGYQGFDICTSTYKCREVIPTYYSQIWFTRLQCL</sequence>
<dbReference type="EMBL" id="KV419416">
    <property type="protein sequence ID" value="KZS91348.1"/>
    <property type="molecule type" value="Genomic_DNA"/>
</dbReference>
<dbReference type="SUPFAM" id="SSF57180">
    <property type="entry name" value="Cellulose-binding domain"/>
    <property type="match status" value="1"/>
</dbReference>
<accession>A0A164SCN6</accession>
<evidence type="ECO:0000259" key="3">
    <source>
        <dbReference type="PROSITE" id="PS51164"/>
    </source>
</evidence>
<feature type="domain" description="CBM1" evidence="3">
    <location>
        <begin position="52"/>
        <end position="89"/>
    </location>
</feature>
<dbReference type="AlphaFoldDB" id="A0A164SCN6"/>
<evidence type="ECO:0000256" key="1">
    <source>
        <dbReference type="ARBA" id="ARBA00022729"/>
    </source>
</evidence>
<dbReference type="InterPro" id="IPR035971">
    <property type="entry name" value="CBD_sf"/>
</dbReference>
<feature type="signal peptide" evidence="2">
    <location>
        <begin position="1"/>
        <end position="23"/>
    </location>
</feature>
<keyword evidence="1 2" id="KW-0732">Signal</keyword>